<dbReference type="GO" id="GO:0003723">
    <property type="term" value="F:RNA binding"/>
    <property type="evidence" value="ECO:0007669"/>
    <property type="project" value="InterPro"/>
</dbReference>
<comment type="caution">
    <text evidence="3">The sequence shown here is derived from an EMBL/GenBank/DDBJ whole genome shotgun (WGS) entry which is preliminary data.</text>
</comment>
<dbReference type="Proteomes" id="UP000325081">
    <property type="component" value="Unassembled WGS sequence"/>
</dbReference>
<dbReference type="Pfam" id="PF01535">
    <property type="entry name" value="PPR"/>
    <property type="match status" value="3"/>
</dbReference>
<sequence length="395" mass="43686">MVERHLKNTIARLIHISHSIQHLHQIHSQILTSPNLSSHHRSFLVSRLLLQLCAAASSPLSLPYAARIFAHIPNPSLFAYNAIIRASATESSGRQCFILYKSLLRGGLLPDSITLPFVLKECSNRANMSSGRALHAHSFNLGYESNLYVQNSLITLYTDCGAMDNARKVFDAMPQRDAVSWNSMIISFLRGGELDSALKLFRQMESKKNIITWNSVITGLTQGSRPRQALDIFREMHDKNTVLPDKITVASALSACASLGAIDQGKWVHAYLHRTGLECDVAVMTALVDMYGKCGYVDKATKIFRAICNKDVFAWTAMISVLALNGLGHEALGVFAEMEGSGVRPNDVTFVALLSACVHCGLVDWARWCFDRMERAYGVRPGNEHYACMLAAPCQ</sequence>
<dbReference type="InterPro" id="IPR002885">
    <property type="entry name" value="PPR_rpt"/>
</dbReference>
<dbReference type="GO" id="GO:0099402">
    <property type="term" value="P:plant organ development"/>
    <property type="evidence" value="ECO:0007669"/>
    <property type="project" value="UniProtKB-ARBA"/>
</dbReference>
<keyword evidence="4" id="KW-1185">Reference proteome</keyword>
<protein>
    <submittedName>
        <fullName evidence="3">Pentatricopeptide repeat-containing protein</fullName>
    </submittedName>
</protein>
<reference evidence="4" key="1">
    <citation type="journal article" date="2019" name="Curr. Biol.">
        <title>Genome Sequence of Striga asiatica Provides Insight into the Evolution of Plant Parasitism.</title>
        <authorList>
            <person name="Yoshida S."/>
            <person name="Kim S."/>
            <person name="Wafula E.K."/>
            <person name="Tanskanen J."/>
            <person name="Kim Y.M."/>
            <person name="Honaas L."/>
            <person name="Yang Z."/>
            <person name="Spallek T."/>
            <person name="Conn C.E."/>
            <person name="Ichihashi Y."/>
            <person name="Cheong K."/>
            <person name="Cui S."/>
            <person name="Der J.P."/>
            <person name="Gundlach H."/>
            <person name="Jiao Y."/>
            <person name="Hori C."/>
            <person name="Ishida J.K."/>
            <person name="Kasahara H."/>
            <person name="Kiba T."/>
            <person name="Kim M.S."/>
            <person name="Koo N."/>
            <person name="Laohavisit A."/>
            <person name="Lee Y.H."/>
            <person name="Lumba S."/>
            <person name="McCourt P."/>
            <person name="Mortimer J.C."/>
            <person name="Mutuku J.M."/>
            <person name="Nomura T."/>
            <person name="Sasaki-Sekimoto Y."/>
            <person name="Seto Y."/>
            <person name="Wang Y."/>
            <person name="Wakatake T."/>
            <person name="Sakakibara H."/>
            <person name="Demura T."/>
            <person name="Yamaguchi S."/>
            <person name="Yoneyama K."/>
            <person name="Manabe R.I."/>
            <person name="Nelson D.C."/>
            <person name="Schulman A.H."/>
            <person name="Timko M.P."/>
            <person name="dePamphilis C.W."/>
            <person name="Choi D."/>
            <person name="Shirasu K."/>
        </authorList>
    </citation>
    <scope>NUCLEOTIDE SEQUENCE [LARGE SCALE GENOMIC DNA]</scope>
    <source>
        <strain evidence="4">cv. UVA1</strain>
    </source>
</reference>
<name>A0A5A7NYE8_STRAF</name>
<feature type="repeat" description="PPR" evidence="2">
    <location>
        <begin position="311"/>
        <end position="345"/>
    </location>
</feature>
<keyword evidence="1" id="KW-0677">Repeat</keyword>
<feature type="repeat" description="PPR" evidence="2">
    <location>
        <begin position="209"/>
        <end position="243"/>
    </location>
</feature>
<evidence type="ECO:0000256" key="2">
    <source>
        <dbReference type="PROSITE-ProRule" id="PRU00708"/>
    </source>
</evidence>
<dbReference type="FunFam" id="1.25.40.10:FF:000158">
    <property type="entry name" value="pentatricopeptide repeat-containing protein At2g33680"/>
    <property type="match status" value="1"/>
</dbReference>
<dbReference type="PANTHER" id="PTHR47926:SF401">
    <property type="entry name" value="PENTATRICOPEPTIDE REPEAT-CONTAINING PROTEIN"/>
    <property type="match status" value="1"/>
</dbReference>
<feature type="repeat" description="PPR" evidence="2">
    <location>
        <begin position="177"/>
        <end position="207"/>
    </location>
</feature>
<dbReference type="FunFam" id="1.25.40.10:FF:000348">
    <property type="entry name" value="Pentatricopeptide repeat-containing protein chloroplastic"/>
    <property type="match status" value="1"/>
</dbReference>
<dbReference type="InterPro" id="IPR046960">
    <property type="entry name" value="PPR_At4g14850-like_plant"/>
</dbReference>
<dbReference type="Gene3D" id="1.25.40.10">
    <property type="entry name" value="Tetratricopeptide repeat domain"/>
    <property type="match status" value="3"/>
</dbReference>
<evidence type="ECO:0000313" key="4">
    <source>
        <dbReference type="Proteomes" id="UP000325081"/>
    </source>
</evidence>
<dbReference type="Pfam" id="PF13041">
    <property type="entry name" value="PPR_2"/>
    <property type="match status" value="2"/>
</dbReference>
<dbReference type="InterPro" id="IPR011990">
    <property type="entry name" value="TPR-like_helical_dom_sf"/>
</dbReference>
<organism evidence="3 4">
    <name type="scientific">Striga asiatica</name>
    <name type="common">Asiatic witchweed</name>
    <name type="synonym">Buchnera asiatica</name>
    <dbReference type="NCBI Taxonomy" id="4170"/>
    <lineage>
        <taxon>Eukaryota</taxon>
        <taxon>Viridiplantae</taxon>
        <taxon>Streptophyta</taxon>
        <taxon>Embryophyta</taxon>
        <taxon>Tracheophyta</taxon>
        <taxon>Spermatophyta</taxon>
        <taxon>Magnoliopsida</taxon>
        <taxon>eudicotyledons</taxon>
        <taxon>Gunneridae</taxon>
        <taxon>Pentapetalae</taxon>
        <taxon>asterids</taxon>
        <taxon>lamiids</taxon>
        <taxon>Lamiales</taxon>
        <taxon>Orobanchaceae</taxon>
        <taxon>Buchnereae</taxon>
        <taxon>Striga</taxon>
    </lineage>
</organism>
<dbReference type="GO" id="GO:0009451">
    <property type="term" value="P:RNA modification"/>
    <property type="evidence" value="ECO:0007669"/>
    <property type="project" value="InterPro"/>
</dbReference>
<gene>
    <name evidence="3" type="ORF">STAS_00868</name>
</gene>
<proteinExistence type="predicted"/>
<evidence type="ECO:0000256" key="1">
    <source>
        <dbReference type="ARBA" id="ARBA00022737"/>
    </source>
</evidence>
<dbReference type="NCBIfam" id="TIGR00756">
    <property type="entry name" value="PPR"/>
    <property type="match status" value="3"/>
</dbReference>
<accession>A0A5A7NYE8</accession>
<dbReference type="AlphaFoldDB" id="A0A5A7NYE8"/>
<dbReference type="PANTHER" id="PTHR47926">
    <property type="entry name" value="PENTATRICOPEPTIDE REPEAT-CONTAINING PROTEIN"/>
    <property type="match status" value="1"/>
</dbReference>
<dbReference type="PROSITE" id="PS51375">
    <property type="entry name" value="PPR"/>
    <property type="match status" value="3"/>
</dbReference>
<evidence type="ECO:0000313" key="3">
    <source>
        <dbReference type="EMBL" id="GER25297.1"/>
    </source>
</evidence>
<dbReference type="OrthoDB" id="185373at2759"/>
<dbReference type="EMBL" id="BKCP01000002">
    <property type="protein sequence ID" value="GER25297.1"/>
    <property type="molecule type" value="Genomic_DNA"/>
</dbReference>